<dbReference type="InterPro" id="IPR036514">
    <property type="entry name" value="SGNH_hydro_sf"/>
</dbReference>
<dbReference type="Pfam" id="PF13472">
    <property type="entry name" value="Lipase_GDSL_2"/>
    <property type="match status" value="1"/>
</dbReference>
<dbReference type="GO" id="GO:0016788">
    <property type="term" value="F:hydrolase activity, acting on ester bonds"/>
    <property type="evidence" value="ECO:0007669"/>
    <property type="project" value="UniProtKB-ARBA"/>
</dbReference>
<organism evidence="2 3">
    <name type="scientific">Hymenobacter gelipurpurascens</name>
    <dbReference type="NCBI Taxonomy" id="89968"/>
    <lineage>
        <taxon>Bacteria</taxon>
        <taxon>Pseudomonadati</taxon>
        <taxon>Bacteroidota</taxon>
        <taxon>Cytophagia</taxon>
        <taxon>Cytophagales</taxon>
        <taxon>Hymenobacteraceae</taxon>
        <taxon>Hymenobacter</taxon>
    </lineage>
</organism>
<dbReference type="EMBL" id="FYEW01000003">
    <property type="protein sequence ID" value="SNC77255.1"/>
    <property type="molecule type" value="Genomic_DNA"/>
</dbReference>
<name>A0A212UGA0_9BACT</name>
<dbReference type="Proteomes" id="UP000198131">
    <property type="component" value="Unassembled WGS sequence"/>
</dbReference>
<dbReference type="SUPFAM" id="SSF52266">
    <property type="entry name" value="SGNH hydrolase"/>
    <property type="match status" value="1"/>
</dbReference>
<sequence>MAKKTIADKALTLGQQQATRVLRQRDKALEQREEVLTERVQKEGLRSLAMLQPEAPAPALVQAMGSLSNRGVLVAEGDSWFDYPWADIVGLLEDQHGYDVESVAHKGDRVEAMAYSDGQLANFTRRIEKLLRRNVVPRAILLSGGGNDVAGDEFYMLLNYASSATPGLNTAVVDGVIQERIKLAYISILSAVTQICQQHLNRTIPIVVHGYDYPVPDGRGFLGGWWILPGPWLSPGFEVKGYRNLAVRKKIAKDLIDRFNVMLAEVAAMPAFRHVKYVDLRGSLSSGANYKKWWDNELHPTTAGFELITNRFAAVI</sequence>
<evidence type="ECO:0000259" key="1">
    <source>
        <dbReference type="Pfam" id="PF13472"/>
    </source>
</evidence>
<evidence type="ECO:0000313" key="2">
    <source>
        <dbReference type="EMBL" id="SNC77255.1"/>
    </source>
</evidence>
<protein>
    <submittedName>
        <fullName evidence="2">GDSL-like Lipase/Acylhydrolase family protein</fullName>
    </submittedName>
</protein>
<keyword evidence="3" id="KW-1185">Reference proteome</keyword>
<keyword evidence="2" id="KW-0378">Hydrolase</keyword>
<reference evidence="3" key="1">
    <citation type="submission" date="2017-06" db="EMBL/GenBank/DDBJ databases">
        <authorList>
            <person name="Varghese N."/>
            <person name="Submissions S."/>
        </authorList>
    </citation>
    <scope>NUCLEOTIDE SEQUENCE [LARGE SCALE GENOMIC DNA]</scope>
    <source>
        <strain evidence="3">DSM 11116</strain>
    </source>
</reference>
<dbReference type="InterPro" id="IPR013830">
    <property type="entry name" value="SGNH_hydro"/>
</dbReference>
<feature type="domain" description="SGNH hydrolase-type esterase" evidence="1">
    <location>
        <begin position="77"/>
        <end position="306"/>
    </location>
</feature>
<accession>A0A212UGA0</accession>
<dbReference type="Gene3D" id="3.40.50.1110">
    <property type="entry name" value="SGNH hydrolase"/>
    <property type="match status" value="1"/>
</dbReference>
<gene>
    <name evidence="2" type="ORF">SAMN06265337_3838</name>
</gene>
<dbReference type="AlphaFoldDB" id="A0A212UGA0"/>
<dbReference type="RefSeq" id="WP_170934861.1">
    <property type="nucleotide sequence ID" value="NZ_FYEW01000003.1"/>
</dbReference>
<evidence type="ECO:0000313" key="3">
    <source>
        <dbReference type="Proteomes" id="UP000198131"/>
    </source>
</evidence>
<proteinExistence type="predicted"/>